<name>A0A4C1T4S3_EUMVA</name>
<gene>
    <name evidence="1" type="ORF">EVAR_103616_1</name>
</gene>
<dbReference type="AlphaFoldDB" id="A0A4C1T4S3"/>
<comment type="caution">
    <text evidence="1">The sequence shown here is derived from an EMBL/GenBank/DDBJ whole genome shotgun (WGS) entry which is preliminary data.</text>
</comment>
<dbReference type="Proteomes" id="UP000299102">
    <property type="component" value="Unassembled WGS sequence"/>
</dbReference>
<accession>A0A4C1T4S3</accession>
<protein>
    <submittedName>
        <fullName evidence="1">Uncharacterized protein</fullName>
    </submittedName>
</protein>
<organism evidence="1 2">
    <name type="scientific">Eumeta variegata</name>
    <name type="common">Bagworm moth</name>
    <name type="synonym">Eumeta japonica</name>
    <dbReference type="NCBI Taxonomy" id="151549"/>
    <lineage>
        <taxon>Eukaryota</taxon>
        <taxon>Metazoa</taxon>
        <taxon>Ecdysozoa</taxon>
        <taxon>Arthropoda</taxon>
        <taxon>Hexapoda</taxon>
        <taxon>Insecta</taxon>
        <taxon>Pterygota</taxon>
        <taxon>Neoptera</taxon>
        <taxon>Endopterygota</taxon>
        <taxon>Lepidoptera</taxon>
        <taxon>Glossata</taxon>
        <taxon>Ditrysia</taxon>
        <taxon>Tineoidea</taxon>
        <taxon>Psychidae</taxon>
        <taxon>Oiketicinae</taxon>
        <taxon>Eumeta</taxon>
    </lineage>
</organism>
<keyword evidence="2" id="KW-1185">Reference proteome</keyword>
<evidence type="ECO:0000313" key="2">
    <source>
        <dbReference type="Proteomes" id="UP000299102"/>
    </source>
</evidence>
<reference evidence="1 2" key="1">
    <citation type="journal article" date="2019" name="Commun. Biol.">
        <title>The bagworm genome reveals a unique fibroin gene that provides high tensile strength.</title>
        <authorList>
            <person name="Kono N."/>
            <person name="Nakamura H."/>
            <person name="Ohtoshi R."/>
            <person name="Tomita M."/>
            <person name="Numata K."/>
            <person name="Arakawa K."/>
        </authorList>
    </citation>
    <scope>NUCLEOTIDE SEQUENCE [LARGE SCALE GENOMIC DNA]</scope>
</reference>
<evidence type="ECO:0000313" key="1">
    <source>
        <dbReference type="EMBL" id="GBP09175.1"/>
    </source>
</evidence>
<proteinExistence type="predicted"/>
<dbReference type="EMBL" id="BGZK01004468">
    <property type="protein sequence ID" value="GBP09175.1"/>
    <property type="molecule type" value="Genomic_DNA"/>
</dbReference>
<sequence length="106" mass="12731">MLDICVPEPLLLNLPWSQAFHLTSLQMELRHPYNHRRFVGDWYSPFLPQDPTWSLVVHNRLTFRVFQKRLSSTRPAHRRPVLPRLYCFPFNCLYRDKCGFLSSFLP</sequence>